<dbReference type="PRINTS" id="PR00032">
    <property type="entry name" value="HTHARAC"/>
</dbReference>
<keyword evidence="1" id="KW-0805">Transcription regulation</keyword>
<dbReference type="PROSITE" id="PS01124">
    <property type="entry name" value="HTH_ARAC_FAMILY_2"/>
    <property type="match status" value="1"/>
</dbReference>
<dbReference type="PANTHER" id="PTHR43280:SF28">
    <property type="entry name" value="HTH-TYPE TRANSCRIPTIONAL ACTIVATOR RHAS"/>
    <property type="match status" value="1"/>
</dbReference>
<reference evidence="5 6" key="2">
    <citation type="submission" date="2020-03" db="EMBL/GenBank/DDBJ databases">
        <authorList>
            <person name="Ichikawa N."/>
            <person name="Kimura A."/>
            <person name="Kitahashi Y."/>
            <person name="Uohara A."/>
        </authorList>
    </citation>
    <scope>NUCLEOTIDE SEQUENCE [LARGE SCALE GENOMIC DNA]</scope>
    <source>
        <strain evidence="5 6">NBRC 105367</strain>
    </source>
</reference>
<sequence length="183" mass="20182">MGYDACDAPRVAAAVATRQPRPRVWRPRLLAAYDLIASDLAKSGDAVEEIIERVIRHLKLHLGDPISIDDMARSARLSKFHFSRVFRRVTGMSPGRYLSTLRLNEAKRLLVETSLNVTDISHRVGYTSVGTFTTRFTNSVGISPTAFRRFGGFAPGVAVLSRRETAGQQPAMVRGESAVRQAV</sequence>
<dbReference type="Pfam" id="PF12833">
    <property type="entry name" value="HTH_18"/>
    <property type="match status" value="1"/>
</dbReference>
<dbReference type="InterPro" id="IPR018062">
    <property type="entry name" value="HTH_AraC-typ_CS"/>
</dbReference>
<evidence type="ECO:0000256" key="2">
    <source>
        <dbReference type="ARBA" id="ARBA00023125"/>
    </source>
</evidence>
<keyword evidence="2" id="KW-0238">DNA-binding</keyword>
<dbReference type="AlphaFoldDB" id="A0A6F8YUD6"/>
<dbReference type="Gene3D" id="1.10.10.60">
    <property type="entry name" value="Homeodomain-like"/>
    <property type="match status" value="2"/>
</dbReference>
<evidence type="ECO:0000313" key="6">
    <source>
        <dbReference type="Proteomes" id="UP000503011"/>
    </source>
</evidence>
<organism evidence="5 6">
    <name type="scientific">Phytohabitans suffuscus</name>
    <dbReference type="NCBI Taxonomy" id="624315"/>
    <lineage>
        <taxon>Bacteria</taxon>
        <taxon>Bacillati</taxon>
        <taxon>Actinomycetota</taxon>
        <taxon>Actinomycetes</taxon>
        <taxon>Micromonosporales</taxon>
        <taxon>Micromonosporaceae</taxon>
    </lineage>
</organism>
<keyword evidence="3" id="KW-0804">Transcription</keyword>
<dbReference type="InterPro" id="IPR020449">
    <property type="entry name" value="Tscrpt_reg_AraC-type_HTH"/>
</dbReference>
<protein>
    <recommendedName>
        <fullName evidence="4">HTH araC/xylS-type domain-containing protein</fullName>
    </recommendedName>
</protein>
<dbReference type="SMART" id="SM00342">
    <property type="entry name" value="HTH_ARAC"/>
    <property type="match status" value="1"/>
</dbReference>
<dbReference type="Proteomes" id="UP000503011">
    <property type="component" value="Chromosome"/>
</dbReference>
<feature type="domain" description="HTH araC/xylS-type" evidence="4">
    <location>
        <begin position="52"/>
        <end position="150"/>
    </location>
</feature>
<dbReference type="EMBL" id="AP022871">
    <property type="protein sequence ID" value="BCB89760.1"/>
    <property type="molecule type" value="Genomic_DNA"/>
</dbReference>
<accession>A0A6F8YUD6</accession>
<dbReference type="PANTHER" id="PTHR43280">
    <property type="entry name" value="ARAC-FAMILY TRANSCRIPTIONAL REGULATOR"/>
    <property type="match status" value="1"/>
</dbReference>
<gene>
    <name evidence="5" type="ORF">Psuf_070730</name>
</gene>
<dbReference type="SUPFAM" id="SSF46689">
    <property type="entry name" value="Homeodomain-like"/>
    <property type="match status" value="2"/>
</dbReference>
<evidence type="ECO:0000256" key="3">
    <source>
        <dbReference type="ARBA" id="ARBA00023163"/>
    </source>
</evidence>
<evidence type="ECO:0000256" key="1">
    <source>
        <dbReference type="ARBA" id="ARBA00023015"/>
    </source>
</evidence>
<proteinExistence type="predicted"/>
<dbReference type="InterPro" id="IPR009057">
    <property type="entry name" value="Homeodomain-like_sf"/>
</dbReference>
<reference evidence="5 6" key="1">
    <citation type="submission" date="2020-03" db="EMBL/GenBank/DDBJ databases">
        <title>Whole genome shotgun sequence of Phytohabitans suffuscus NBRC 105367.</title>
        <authorList>
            <person name="Komaki H."/>
            <person name="Tamura T."/>
        </authorList>
    </citation>
    <scope>NUCLEOTIDE SEQUENCE [LARGE SCALE GENOMIC DNA]</scope>
    <source>
        <strain evidence="5 6">NBRC 105367</strain>
    </source>
</reference>
<keyword evidence="6" id="KW-1185">Reference proteome</keyword>
<evidence type="ECO:0000313" key="5">
    <source>
        <dbReference type="EMBL" id="BCB89760.1"/>
    </source>
</evidence>
<dbReference type="PROSITE" id="PS00041">
    <property type="entry name" value="HTH_ARAC_FAMILY_1"/>
    <property type="match status" value="1"/>
</dbReference>
<evidence type="ECO:0000259" key="4">
    <source>
        <dbReference type="PROSITE" id="PS01124"/>
    </source>
</evidence>
<dbReference type="GO" id="GO:0043565">
    <property type="term" value="F:sequence-specific DNA binding"/>
    <property type="evidence" value="ECO:0007669"/>
    <property type="project" value="InterPro"/>
</dbReference>
<name>A0A6F8YUD6_9ACTN</name>
<dbReference type="InterPro" id="IPR018060">
    <property type="entry name" value="HTH_AraC"/>
</dbReference>
<dbReference type="KEGG" id="psuu:Psuf_070730"/>
<dbReference type="GO" id="GO:0003700">
    <property type="term" value="F:DNA-binding transcription factor activity"/>
    <property type="evidence" value="ECO:0007669"/>
    <property type="project" value="InterPro"/>
</dbReference>